<evidence type="ECO:0000313" key="2">
    <source>
        <dbReference type="EMBL" id="KDN87454.1"/>
    </source>
</evidence>
<reference evidence="2 3" key="1">
    <citation type="submission" date="2014-05" db="EMBL/GenBank/DDBJ databases">
        <title>Draft Genome Sequence of Kitasatospora cheerisanensis KCTC 2395.</title>
        <authorList>
            <person name="Nam D.H."/>
        </authorList>
    </citation>
    <scope>NUCLEOTIDE SEQUENCE [LARGE SCALE GENOMIC DNA]</scope>
    <source>
        <strain evidence="2 3">KCTC 2395</strain>
    </source>
</reference>
<proteinExistence type="predicted"/>
<feature type="compositionally biased region" description="Low complexity" evidence="1">
    <location>
        <begin position="11"/>
        <end position="22"/>
    </location>
</feature>
<sequence length="51" mass="5539">MGPPAAPPGGAPDLLGVPGPARAARRSGRPHRHLTPRQEEENEETEKPYRM</sequence>
<name>A0A066Z5C2_9ACTN</name>
<dbReference type="EMBL" id="JNBY01000035">
    <property type="protein sequence ID" value="KDN87454.1"/>
    <property type="molecule type" value="Genomic_DNA"/>
</dbReference>
<gene>
    <name evidence="2" type="ORF">KCH_08260</name>
</gene>
<accession>A0A066Z5C2</accession>
<keyword evidence="3" id="KW-1185">Reference proteome</keyword>
<feature type="compositionally biased region" description="Basic residues" evidence="1">
    <location>
        <begin position="23"/>
        <end position="35"/>
    </location>
</feature>
<feature type="compositionally biased region" description="Pro residues" evidence="1">
    <location>
        <begin position="1"/>
        <end position="10"/>
    </location>
</feature>
<evidence type="ECO:0000256" key="1">
    <source>
        <dbReference type="SAM" id="MobiDB-lite"/>
    </source>
</evidence>
<evidence type="ECO:0000313" key="3">
    <source>
        <dbReference type="Proteomes" id="UP000027178"/>
    </source>
</evidence>
<dbReference type="HOGENOM" id="CLU_3099806_0_0_11"/>
<feature type="region of interest" description="Disordered" evidence="1">
    <location>
        <begin position="1"/>
        <end position="51"/>
    </location>
</feature>
<organism evidence="2 3">
    <name type="scientific">Kitasatospora cheerisanensis KCTC 2395</name>
    <dbReference type="NCBI Taxonomy" id="1348663"/>
    <lineage>
        <taxon>Bacteria</taxon>
        <taxon>Bacillati</taxon>
        <taxon>Actinomycetota</taxon>
        <taxon>Actinomycetes</taxon>
        <taxon>Kitasatosporales</taxon>
        <taxon>Streptomycetaceae</taxon>
        <taxon>Kitasatospora</taxon>
    </lineage>
</organism>
<protein>
    <submittedName>
        <fullName evidence="2">Uncharacterized protein</fullName>
    </submittedName>
</protein>
<comment type="caution">
    <text evidence="2">The sequence shown here is derived from an EMBL/GenBank/DDBJ whole genome shotgun (WGS) entry which is preliminary data.</text>
</comment>
<dbReference type="AlphaFoldDB" id="A0A066Z5C2"/>
<dbReference type="Proteomes" id="UP000027178">
    <property type="component" value="Unassembled WGS sequence"/>
</dbReference>